<dbReference type="Proteomes" id="UP000218231">
    <property type="component" value="Unassembled WGS sequence"/>
</dbReference>
<organism evidence="2 3">
    <name type="scientific">Diploscapter pachys</name>
    <dbReference type="NCBI Taxonomy" id="2018661"/>
    <lineage>
        <taxon>Eukaryota</taxon>
        <taxon>Metazoa</taxon>
        <taxon>Ecdysozoa</taxon>
        <taxon>Nematoda</taxon>
        <taxon>Chromadorea</taxon>
        <taxon>Rhabditida</taxon>
        <taxon>Rhabditina</taxon>
        <taxon>Rhabditomorpha</taxon>
        <taxon>Rhabditoidea</taxon>
        <taxon>Rhabditidae</taxon>
        <taxon>Diploscapter</taxon>
    </lineage>
</organism>
<feature type="compositionally biased region" description="Basic and acidic residues" evidence="1">
    <location>
        <begin position="203"/>
        <end position="216"/>
    </location>
</feature>
<evidence type="ECO:0000256" key="1">
    <source>
        <dbReference type="SAM" id="MobiDB-lite"/>
    </source>
</evidence>
<gene>
    <name evidence="2" type="ORF">WR25_04897</name>
</gene>
<dbReference type="AlphaFoldDB" id="A0A2A2L1M2"/>
<feature type="region of interest" description="Disordered" evidence="1">
    <location>
        <begin position="1"/>
        <end position="59"/>
    </location>
</feature>
<protein>
    <submittedName>
        <fullName evidence="2">Uncharacterized protein</fullName>
    </submittedName>
</protein>
<name>A0A2A2L1M2_9BILA</name>
<proteinExistence type="predicted"/>
<feature type="compositionally biased region" description="Basic and acidic residues" evidence="1">
    <location>
        <begin position="7"/>
        <end position="18"/>
    </location>
</feature>
<evidence type="ECO:0000313" key="2">
    <source>
        <dbReference type="EMBL" id="PAV80064.1"/>
    </source>
</evidence>
<feature type="region of interest" description="Disordered" evidence="1">
    <location>
        <begin position="200"/>
        <end position="231"/>
    </location>
</feature>
<dbReference type="EMBL" id="LIAE01007323">
    <property type="protein sequence ID" value="PAV80064.1"/>
    <property type="molecule type" value="Genomic_DNA"/>
</dbReference>
<accession>A0A2A2L1M2</accession>
<evidence type="ECO:0000313" key="3">
    <source>
        <dbReference type="Proteomes" id="UP000218231"/>
    </source>
</evidence>
<reference evidence="2 3" key="1">
    <citation type="journal article" date="2017" name="Curr. Biol.">
        <title>Genome architecture and evolution of a unichromosomal asexual nematode.</title>
        <authorList>
            <person name="Fradin H."/>
            <person name="Zegar C."/>
            <person name="Gutwein M."/>
            <person name="Lucas J."/>
            <person name="Kovtun M."/>
            <person name="Corcoran D."/>
            <person name="Baugh L.R."/>
            <person name="Kiontke K."/>
            <person name="Gunsalus K."/>
            <person name="Fitch D.H."/>
            <person name="Piano F."/>
        </authorList>
    </citation>
    <scope>NUCLEOTIDE SEQUENCE [LARGE SCALE GENOMIC DNA]</scope>
    <source>
        <strain evidence="2">PF1309</strain>
    </source>
</reference>
<comment type="caution">
    <text evidence="2">The sequence shown here is derived from an EMBL/GenBank/DDBJ whole genome shotgun (WGS) entry which is preliminary data.</text>
</comment>
<keyword evidence="3" id="KW-1185">Reference proteome</keyword>
<sequence length="277" mass="32013">MSRKRFRTSEEELPKQEEYDSDSNEPEFPVAELMDFDPETSQSDPLEATNRKRSARRSTAEIAQQIAMRTVPLTEEARHRMLELMQDDECRVIWDSSLLLHSSKNATNYAYQQILDTLKAEGHKVLSCSQLRYNFNGLHAVYRKQLEKLKSGDFLYYHVTWSFFDKFATLFHPANLASRDFRQILPSQANSVKSVKLVVRSQESPKRMKKESEEPSKQAQVGRKQERVEVSSTARNLANTFTTLCEQLESKKPGSSKTVCLEMIKVIEKATLVFYDL</sequence>